<keyword evidence="6" id="KW-1185">Reference proteome</keyword>
<comment type="similarity">
    <text evidence="1">Belongs to the hemerythrin family.</text>
</comment>
<evidence type="ECO:0000256" key="3">
    <source>
        <dbReference type="ARBA" id="ARBA00023004"/>
    </source>
</evidence>
<dbReference type="InterPro" id="IPR012312">
    <property type="entry name" value="Hemerythrin-like"/>
</dbReference>
<dbReference type="Proteomes" id="UP000321832">
    <property type="component" value="Unassembled WGS sequence"/>
</dbReference>
<keyword evidence="2" id="KW-0479">Metal-binding</keyword>
<name>A0A5C6TYL6_9BURK</name>
<sequence>MDTAEAALRPQLTPWNEGYRTGHAVLDAQHAAMLQLCDELAAQCGAGDDAARAFEATVERLKALANEHFAAEAALLPEGTDLDELQDERSEFGYLAAEVATTGHFDRVERQRFLALWCLGHIAGWAPRLRAMAPRG</sequence>
<keyword evidence="3" id="KW-0408">Iron</keyword>
<proteinExistence type="inferred from homology"/>
<comment type="caution">
    <text evidence="5">The sequence shown here is derived from an EMBL/GenBank/DDBJ whole genome shotgun (WGS) entry which is preliminary data.</text>
</comment>
<feature type="domain" description="Hemerythrin-like" evidence="4">
    <location>
        <begin position="22"/>
        <end position="123"/>
    </location>
</feature>
<dbReference type="Gene3D" id="1.20.120.50">
    <property type="entry name" value="Hemerythrin-like"/>
    <property type="match status" value="1"/>
</dbReference>
<dbReference type="SUPFAM" id="SSF47188">
    <property type="entry name" value="Hemerythrin-like"/>
    <property type="match status" value="1"/>
</dbReference>
<dbReference type="GO" id="GO:0046872">
    <property type="term" value="F:metal ion binding"/>
    <property type="evidence" value="ECO:0007669"/>
    <property type="project" value="UniProtKB-KW"/>
</dbReference>
<evidence type="ECO:0000313" key="6">
    <source>
        <dbReference type="Proteomes" id="UP000321832"/>
    </source>
</evidence>
<accession>A0A5C6TYL6</accession>
<gene>
    <name evidence="5" type="ORF">FSC37_05175</name>
</gene>
<dbReference type="EMBL" id="VOPW01000001">
    <property type="protein sequence ID" value="TXC65667.1"/>
    <property type="molecule type" value="Genomic_DNA"/>
</dbReference>
<dbReference type="InterPro" id="IPR035938">
    <property type="entry name" value="Hemerythrin-like_sf"/>
</dbReference>
<evidence type="ECO:0000256" key="1">
    <source>
        <dbReference type="ARBA" id="ARBA00010587"/>
    </source>
</evidence>
<evidence type="ECO:0000259" key="4">
    <source>
        <dbReference type="Pfam" id="PF01814"/>
    </source>
</evidence>
<evidence type="ECO:0000256" key="2">
    <source>
        <dbReference type="ARBA" id="ARBA00022723"/>
    </source>
</evidence>
<protein>
    <recommendedName>
        <fullName evidence="4">Hemerythrin-like domain-containing protein</fullName>
    </recommendedName>
</protein>
<reference evidence="5 6" key="1">
    <citation type="submission" date="2019-08" db="EMBL/GenBank/DDBJ databases">
        <authorList>
            <person name="Khan S.A."/>
            <person name="Jeon C.O."/>
            <person name="Jeong S.E."/>
        </authorList>
    </citation>
    <scope>NUCLEOTIDE SEQUENCE [LARGE SCALE GENOMIC DNA]</scope>
    <source>
        <strain evidence="6">IMCC1728</strain>
    </source>
</reference>
<dbReference type="AlphaFoldDB" id="A0A5C6TYL6"/>
<organism evidence="5 6">
    <name type="scientific">Piscinibacter aquaticus</name>
    <dbReference type="NCBI Taxonomy" id="392597"/>
    <lineage>
        <taxon>Bacteria</taxon>
        <taxon>Pseudomonadati</taxon>
        <taxon>Pseudomonadota</taxon>
        <taxon>Betaproteobacteria</taxon>
        <taxon>Burkholderiales</taxon>
        <taxon>Sphaerotilaceae</taxon>
        <taxon>Piscinibacter</taxon>
    </lineage>
</organism>
<evidence type="ECO:0000313" key="5">
    <source>
        <dbReference type="EMBL" id="TXC65667.1"/>
    </source>
</evidence>
<dbReference type="Pfam" id="PF01814">
    <property type="entry name" value="Hemerythrin"/>
    <property type="match status" value="1"/>
</dbReference>